<accession>A0A089HUI7</accession>
<proteinExistence type="predicted"/>
<dbReference type="Pfam" id="PF01872">
    <property type="entry name" value="RibD_C"/>
    <property type="match status" value="1"/>
</dbReference>
<dbReference type="Proteomes" id="UP000029409">
    <property type="component" value="Chromosome"/>
</dbReference>
<dbReference type="EMBL" id="CP009288">
    <property type="protein sequence ID" value="AIQ14018.1"/>
    <property type="molecule type" value="Genomic_DNA"/>
</dbReference>
<evidence type="ECO:0000313" key="3">
    <source>
        <dbReference type="Proteomes" id="UP000029409"/>
    </source>
</evidence>
<protein>
    <submittedName>
        <fullName evidence="2">Pyrimidine reductase</fullName>
    </submittedName>
</protein>
<organism evidence="2 3">
    <name type="scientific">Paenibacillus durus</name>
    <name type="common">Paenibacillus azotofixans</name>
    <dbReference type="NCBI Taxonomy" id="44251"/>
    <lineage>
        <taxon>Bacteria</taxon>
        <taxon>Bacillati</taxon>
        <taxon>Bacillota</taxon>
        <taxon>Bacilli</taxon>
        <taxon>Bacillales</taxon>
        <taxon>Paenibacillaceae</taxon>
        <taxon>Paenibacillus</taxon>
    </lineage>
</organism>
<keyword evidence="3" id="KW-1185">Reference proteome</keyword>
<dbReference type="Gene3D" id="3.40.430.10">
    <property type="entry name" value="Dihydrofolate Reductase, subunit A"/>
    <property type="match status" value="1"/>
</dbReference>
<dbReference type="InterPro" id="IPR002734">
    <property type="entry name" value="RibDG_C"/>
</dbReference>
<name>A0A089HUI7_PAEDU</name>
<dbReference type="InterPro" id="IPR050765">
    <property type="entry name" value="Riboflavin_Biosynth_HTPR"/>
</dbReference>
<dbReference type="GO" id="GO:0009231">
    <property type="term" value="P:riboflavin biosynthetic process"/>
    <property type="evidence" value="ECO:0007669"/>
    <property type="project" value="InterPro"/>
</dbReference>
<sequence>MRKVIVSEFVTLDGVMEDPVWTVPFNTEEQNQHKFEELQTCDALLLGRVTYEGFAAAWPKMSETNTVVNQIRDFTIPEGFADRMNSYPKYVASRTKTPEQMEWNASLIQGDLKEEVLKLKEQPGRNILVLGSGELVRTLMQLDLVDEFRIMVFPVVRGKGKRLFKDDIETMSLKHVYTKTIHSGAVELTYHPAKKD</sequence>
<dbReference type="InterPro" id="IPR024072">
    <property type="entry name" value="DHFR-like_dom_sf"/>
</dbReference>
<dbReference type="PANTHER" id="PTHR38011">
    <property type="entry name" value="DIHYDROFOLATE REDUCTASE FAMILY PROTEIN (AFU_ORTHOLOGUE AFUA_8G06820)"/>
    <property type="match status" value="1"/>
</dbReference>
<dbReference type="PANTHER" id="PTHR38011:SF11">
    <property type="entry name" value="2,5-DIAMINO-6-RIBOSYLAMINO-4(3H)-PYRIMIDINONE 5'-PHOSPHATE REDUCTASE"/>
    <property type="match status" value="1"/>
</dbReference>
<reference evidence="2 3" key="1">
    <citation type="submission" date="2014-08" db="EMBL/GenBank/DDBJ databases">
        <title>Comparative genomics of the Paenibacillus odorifer group.</title>
        <authorList>
            <person name="den Bakker H.C."/>
            <person name="Tsai Y.-C."/>
            <person name="Martin N."/>
            <person name="Korlach J."/>
            <person name="Wiedmann M."/>
        </authorList>
    </citation>
    <scope>NUCLEOTIDE SEQUENCE [LARGE SCALE GENOMIC DNA]</scope>
    <source>
        <strain evidence="2 3">DSM 1735</strain>
    </source>
</reference>
<dbReference type="AlphaFoldDB" id="A0A089HUI7"/>
<dbReference type="KEGG" id="pdu:PDUR_20430"/>
<gene>
    <name evidence="2" type="ORF">PDUR_20430</name>
</gene>
<dbReference type="GO" id="GO:0008703">
    <property type="term" value="F:5-amino-6-(5-phosphoribosylamino)uracil reductase activity"/>
    <property type="evidence" value="ECO:0007669"/>
    <property type="project" value="InterPro"/>
</dbReference>
<dbReference type="RefSeq" id="WP_042207813.1">
    <property type="nucleotide sequence ID" value="NZ_CP009288.1"/>
</dbReference>
<dbReference type="OrthoDB" id="195113at2"/>
<dbReference type="SUPFAM" id="SSF53597">
    <property type="entry name" value="Dihydrofolate reductase-like"/>
    <property type="match status" value="1"/>
</dbReference>
<dbReference type="STRING" id="44251.PDUR_20430"/>
<evidence type="ECO:0000259" key="1">
    <source>
        <dbReference type="Pfam" id="PF01872"/>
    </source>
</evidence>
<dbReference type="eggNOG" id="COG0262">
    <property type="taxonomic scope" value="Bacteria"/>
</dbReference>
<evidence type="ECO:0000313" key="2">
    <source>
        <dbReference type="EMBL" id="AIQ14018.1"/>
    </source>
</evidence>
<feature type="domain" description="Bacterial bifunctional deaminase-reductase C-terminal" evidence="1">
    <location>
        <begin position="2"/>
        <end position="182"/>
    </location>
</feature>